<keyword evidence="2" id="KW-1185">Reference proteome</keyword>
<proteinExistence type="predicted"/>
<reference evidence="1" key="1">
    <citation type="submission" date="2022-11" db="EMBL/GenBank/DDBJ databases">
        <title>beta-Carotene-producing bacterium, Jeongeuplla avenae sp. nov., alleviates the salt stress of Arabidopsis seedlings.</title>
        <authorList>
            <person name="Jiang L."/>
            <person name="Lee J."/>
        </authorList>
    </citation>
    <scope>NUCLEOTIDE SEQUENCE</scope>
    <source>
        <strain evidence="1">DY_R2A_6</strain>
    </source>
</reference>
<name>A0ACD4NJG3_9HYPH</name>
<organism evidence="1 2">
    <name type="scientific">Antarcticirhabdus aurantiaca</name>
    <dbReference type="NCBI Taxonomy" id="2606717"/>
    <lineage>
        <taxon>Bacteria</taxon>
        <taxon>Pseudomonadati</taxon>
        <taxon>Pseudomonadota</taxon>
        <taxon>Alphaproteobacteria</taxon>
        <taxon>Hyphomicrobiales</taxon>
        <taxon>Aurantimonadaceae</taxon>
        <taxon>Antarcticirhabdus</taxon>
    </lineage>
</organism>
<gene>
    <name evidence="1" type="ORF">OXU80_18500</name>
</gene>
<evidence type="ECO:0000313" key="2">
    <source>
        <dbReference type="Proteomes" id="UP001163223"/>
    </source>
</evidence>
<dbReference type="Proteomes" id="UP001163223">
    <property type="component" value="Chromosome"/>
</dbReference>
<sequence length="721" mass="75283">MARLTSELVLSLTDKVSGPARKVGKSLDGLDNAVRRSGRMSAATAMAMGQANTALAAGMAQVAGVLTPAAIGYGAVQSMRRFADAELAVERIGITAGSTSEETRSAFGIIQKAAHDYAMTQDEVTEGLGTLVSTGRDMRDALAFLPSVTATAQASGSAIVDIANTADAVGRNFNIAGQDMQKAFDILVAGGKAGMFELRDMSAYLPSLAPAYQALGYTGEAGLQRMVATLQVLRAGSGSAEQAASAAMNIFSKIEANETASSFKKFGVDLRKEMSRARRDGRDLIEVFVDLTRKTVNGDLAKLPQLFGDQEMQIGMRALLNNTELFAEVMSKLGRSAGATGQDLARVLDTTDKKIAQLSSSWDRFVQSLGAAVSIAAVPAMETFSNAINSELDYSAGMAREEAAGGSFAESFAEYRRLYDEVNGRGLFNGNAIRTAYKQAMGAFGRGEIASPYELIEKELRARRGEGGISRDHKYALSGLDAAPSIDGARSSRRIPVPGEQSGMSYADQREVYNEARRRAERMARTPAERVLDASVDRARQAQARTAAAGEWRALPPPAGGRFGGADPGRFSGAMPDVGGTDALRASVDRLTAAMQAANSGRVGQVSDDLGRSTGAIPLPTPRPEIAGPVRDEVAQAQSIAEQGGAAIVSALSVTAAPVVDTSGIRAAIADAQALNRELAAIPGKAAAARKAVNGAAASAVQDAGRQTGRIVRGHFSDGGT</sequence>
<accession>A0ACD4NJG3</accession>
<dbReference type="EMBL" id="CP113520">
    <property type="protein sequence ID" value="WAJ26841.1"/>
    <property type="molecule type" value="Genomic_DNA"/>
</dbReference>
<protein>
    <submittedName>
        <fullName evidence="1">Phage tail tape measure protein</fullName>
    </submittedName>
</protein>
<evidence type="ECO:0000313" key="1">
    <source>
        <dbReference type="EMBL" id="WAJ26841.1"/>
    </source>
</evidence>